<dbReference type="AlphaFoldDB" id="A0A0A8YBV2"/>
<proteinExistence type="predicted"/>
<organism evidence="1">
    <name type="scientific">Arundo donax</name>
    <name type="common">Giant reed</name>
    <name type="synonym">Donax arundinaceus</name>
    <dbReference type="NCBI Taxonomy" id="35708"/>
    <lineage>
        <taxon>Eukaryota</taxon>
        <taxon>Viridiplantae</taxon>
        <taxon>Streptophyta</taxon>
        <taxon>Embryophyta</taxon>
        <taxon>Tracheophyta</taxon>
        <taxon>Spermatophyta</taxon>
        <taxon>Magnoliopsida</taxon>
        <taxon>Liliopsida</taxon>
        <taxon>Poales</taxon>
        <taxon>Poaceae</taxon>
        <taxon>PACMAD clade</taxon>
        <taxon>Arundinoideae</taxon>
        <taxon>Arundineae</taxon>
        <taxon>Arundo</taxon>
    </lineage>
</organism>
<reference evidence="1" key="1">
    <citation type="submission" date="2014-09" db="EMBL/GenBank/DDBJ databases">
        <authorList>
            <person name="Magalhaes I.L.F."/>
            <person name="Oliveira U."/>
            <person name="Santos F.R."/>
            <person name="Vidigal T.H.D.A."/>
            <person name="Brescovit A.D."/>
            <person name="Santos A.J."/>
        </authorList>
    </citation>
    <scope>NUCLEOTIDE SEQUENCE</scope>
    <source>
        <tissue evidence="1">Shoot tissue taken approximately 20 cm above the soil surface</tissue>
    </source>
</reference>
<accession>A0A0A8YBV2</accession>
<sequence length="21" mass="2410">MRGIWINTARGTITKVQSFVM</sequence>
<name>A0A0A8YBV2_ARUDO</name>
<reference evidence="1" key="2">
    <citation type="journal article" date="2015" name="Data Brief">
        <title>Shoot transcriptome of the giant reed, Arundo donax.</title>
        <authorList>
            <person name="Barrero R.A."/>
            <person name="Guerrero F.D."/>
            <person name="Moolhuijzen P."/>
            <person name="Goolsby J.A."/>
            <person name="Tidwell J."/>
            <person name="Bellgard S.E."/>
            <person name="Bellgard M.I."/>
        </authorList>
    </citation>
    <scope>NUCLEOTIDE SEQUENCE</scope>
    <source>
        <tissue evidence="1">Shoot tissue taken approximately 20 cm above the soil surface</tissue>
    </source>
</reference>
<dbReference type="EMBL" id="GBRH01274454">
    <property type="protein sequence ID" value="JAD23441.1"/>
    <property type="molecule type" value="Transcribed_RNA"/>
</dbReference>
<protein>
    <submittedName>
        <fullName evidence="1">Uncharacterized protein</fullName>
    </submittedName>
</protein>
<evidence type="ECO:0000313" key="1">
    <source>
        <dbReference type="EMBL" id="JAD23441.1"/>
    </source>
</evidence>